<dbReference type="OrthoDB" id="2254641at2759"/>
<dbReference type="InParanoid" id="A0A163JEA4"/>
<dbReference type="EMBL" id="LT552351">
    <property type="protein sequence ID" value="SAL98764.1"/>
    <property type="molecule type" value="Genomic_DNA"/>
</dbReference>
<organism evidence="1">
    <name type="scientific">Absidia glauca</name>
    <name type="common">Pin mould</name>
    <dbReference type="NCBI Taxonomy" id="4829"/>
    <lineage>
        <taxon>Eukaryota</taxon>
        <taxon>Fungi</taxon>
        <taxon>Fungi incertae sedis</taxon>
        <taxon>Mucoromycota</taxon>
        <taxon>Mucoromycotina</taxon>
        <taxon>Mucoromycetes</taxon>
        <taxon>Mucorales</taxon>
        <taxon>Cunninghamellaceae</taxon>
        <taxon>Absidia</taxon>
    </lineage>
</organism>
<gene>
    <name evidence="1" type="primary">ABSGL_04328.1 scaffold 5390</name>
</gene>
<name>A0A163JEA4_ABSGL</name>
<protein>
    <submittedName>
        <fullName evidence="1">Uncharacterized protein</fullName>
    </submittedName>
</protein>
<proteinExistence type="predicted"/>
<dbReference type="AlphaFoldDB" id="A0A163JEA4"/>
<evidence type="ECO:0000313" key="2">
    <source>
        <dbReference type="Proteomes" id="UP000078561"/>
    </source>
</evidence>
<evidence type="ECO:0000313" key="1">
    <source>
        <dbReference type="EMBL" id="SAL98764.1"/>
    </source>
</evidence>
<reference evidence="1" key="1">
    <citation type="submission" date="2016-04" db="EMBL/GenBank/DDBJ databases">
        <authorList>
            <person name="Evans L.H."/>
            <person name="Alamgir A."/>
            <person name="Owens N."/>
            <person name="Weber N.D."/>
            <person name="Virtaneva K."/>
            <person name="Barbian K."/>
            <person name="Babar A."/>
            <person name="Rosenke K."/>
        </authorList>
    </citation>
    <scope>NUCLEOTIDE SEQUENCE [LARGE SCALE GENOMIC DNA]</scope>
    <source>
        <strain evidence="1">CBS 101.48</strain>
    </source>
</reference>
<dbReference type="Proteomes" id="UP000078561">
    <property type="component" value="Unassembled WGS sequence"/>
</dbReference>
<accession>A0A163JEA4</accession>
<keyword evidence="2" id="KW-1185">Reference proteome</keyword>
<sequence length="223" mass="24625">MLSISQDTHLQYSQDTTQLSITIHNKSTVAIPVKVATATLDFKSVSHAASDSQPELPSAAPLTATDDASLFLSPSSSIVLQPTCQHTEDLKIITSTTQQYNGRIQIQVLPVNYPALDSVSITHSFGIYLIDQMKKSIVHPPQQHQQEEGHEWTYQGQFLREMFDMDPVMALEQGMFVCLESSDGTKVLCRIDGDNGDSVKVCFFGANKDLVRSLVHELDSLDV</sequence>